<proteinExistence type="inferred from homology"/>
<organism evidence="2 3">
    <name type="scientific">Stenotrophomonas maltophilia</name>
    <name type="common">Pseudomonas maltophilia</name>
    <name type="synonym">Xanthomonas maltophilia</name>
    <dbReference type="NCBI Taxonomy" id="40324"/>
    <lineage>
        <taxon>Bacteria</taxon>
        <taxon>Pseudomonadati</taxon>
        <taxon>Pseudomonadota</taxon>
        <taxon>Gammaproteobacteria</taxon>
        <taxon>Lysobacterales</taxon>
        <taxon>Lysobacteraceae</taxon>
        <taxon>Stenotrophomonas</taxon>
        <taxon>Stenotrophomonas maltophilia group</taxon>
    </lineage>
</organism>
<dbReference type="PATRIC" id="fig|40324.61.peg.4509"/>
<dbReference type="InterPro" id="IPR051924">
    <property type="entry name" value="GST_Kappa/NadH"/>
</dbReference>
<comment type="similarity">
    <text evidence="1">Belongs to the GST superfamily. NadH family.</text>
</comment>
<dbReference type="GO" id="GO:0004364">
    <property type="term" value="F:glutathione transferase activity"/>
    <property type="evidence" value="ECO:0007669"/>
    <property type="project" value="TreeGrafter"/>
</dbReference>
<gene>
    <name evidence="2" type="ORF">VM57_16575</name>
</gene>
<dbReference type="Gene3D" id="3.40.30.10">
    <property type="entry name" value="Glutaredoxin"/>
    <property type="match status" value="1"/>
</dbReference>
<dbReference type="InterPro" id="IPR044087">
    <property type="entry name" value="NahD-like"/>
</dbReference>
<dbReference type="OrthoDB" id="5244108at2"/>
<dbReference type="SUPFAM" id="SSF52833">
    <property type="entry name" value="Thioredoxin-like"/>
    <property type="match status" value="1"/>
</dbReference>
<dbReference type="GeneID" id="93834945"/>
<dbReference type="GO" id="GO:1901170">
    <property type="term" value="P:naphthalene catabolic process"/>
    <property type="evidence" value="ECO:0007669"/>
    <property type="project" value="InterPro"/>
</dbReference>
<dbReference type="InterPro" id="IPR014440">
    <property type="entry name" value="HCCAis_GSTk"/>
</dbReference>
<dbReference type="GO" id="GO:0004602">
    <property type="term" value="F:glutathione peroxidase activity"/>
    <property type="evidence" value="ECO:0007669"/>
    <property type="project" value="TreeGrafter"/>
</dbReference>
<dbReference type="EMBL" id="JZRZ01000026">
    <property type="protein sequence ID" value="KKD56935.1"/>
    <property type="molecule type" value="Genomic_DNA"/>
</dbReference>
<dbReference type="PIRSF" id="PIRSF006386">
    <property type="entry name" value="HCCAis_GSTk"/>
    <property type="match status" value="1"/>
</dbReference>
<evidence type="ECO:0000313" key="2">
    <source>
        <dbReference type="EMBL" id="KKD56935.1"/>
    </source>
</evidence>
<accession>A0A0F5ZPL9</accession>
<name>A0A0F5ZPL9_STEMA</name>
<dbReference type="InterPro" id="IPR001853">
    <property type="entry name" value="DSBA-like_thioredoxin_dom"/>
</dbReference>
<protein>
    <recommendedName>
        <fullName evidence="1">2-hydroxychromene-2-carboxylate isomerase</fullName>
        <ecNumber evidence="1">5.99.1.4</ecNumber>
    </recommendedName>
</protein>
<dbReference type="EC" id="5.99.1.4" evidence="1"/>
<dbReference type="Pfam" id="PF01323">
    <property type="entry name" value="DSBA"/>
    <property type="match status" value="1"/>
</dbReference>
<dbReference type="PANTHER" id="PTHR42943">
    <property type="entry name" value="GLUTATHIONE S-TRANSFERASE KAPPA"/>
    <property type="match status" value="1"/>
</dbReference>
<dbReference type="AlphaFoldDB" id="A0A0F5ZPL9"/>
<evidence type="ECO:0000256" key="1">
    <source>
        <dbReference type="PIRNR" id="PIRNR006386"/>
    </source>
</evidence>
<reference evidence="2 3" key="1">
    <citation type="submission" date="2015-03" db="EMBL/GenBank/DDBJ databases">
        <title>Draft genome of Stenotrophomonas maltophila isolated from urine specimen.</title>
        <authorList>
            <person name="Murugan N."/>
            <person name="Malathi J."/>
            <person name="Umashankar V."/>
            <person name="Madhavan H."/>
        </authorList>
    </citation>
    <scope>NUCLEOTIDE SEQUENCE [LARGE SCALE GENOMIC DNA]</scope>
    <source>
        <strain evidence="2 3">JMNMN1</strain>
    </source>
</reference>
<comment type="catalytic activity">
    <reaction evidence="1">
        <text>2-hydroxychromene-2-carboxylate = (3E)-4-(2-hydroxyphenyl)-2-oxobut-3-enoate</text>
        <dbReference type="Rhea" id="RHEA:27401"/>
        <dbReference type="ChEBI" id="CHEBI:59350"/>
        <dbReference type="ChEBI" id="CHEBI:59353"/>
        <dbReference type="EC" id="5.99.1.4"/>
    </reaction>
</comment>
<dbReference type="GO" id="GO:0018845">
    <property type="term" value="F:2-hydroxychromene-2-carboxylate isomerase activity"/>
    <property type="evidence" value="ECO:0007669"/>
    <property type="project" value="UniProtKB-UniRule"/>
</dbReference>
<dbReference type="InterPro" id="IPR036249">
    <property type="entry name" value="Thioredoxin-like_sf"/>
</dbReference>
<dbReference type="GO" id="GO:0006749">
    <property type="term" value="P:glutathione metabolic process"/>
    <property type="evidence" value="ECO:0007669"/>
    <property type="project" value="TreeGrafter"/>
</dbReference>
<dbReference type="PANTHER" id="PTHR42943:SF2">
    <property type="entry name" value="GLUTATHIONE S-TRANSFERASE KAPPA 1"/>
    <property type="match status" value="1"/>
</dbReference>
<comment type="caution">
    <text evidence="2">The sequence shown here is derived from an EMBL/GenBank/DDBJ whole genome shotgun (WGS) entry which is preliminary data.</text>
</comment>
<keyword evidence="1" id="KW-0413">Isomerase</keyword>
<dbReference type="CDD" id="cd03022">
    <property type="entry name" value="DsbA_HCCA_Iso"/>
    <property type="match status" value="1"/>
</dbReference>
<evidence type="ECO:0000313" key="3">
    <source>
        <dbReference type="Proteomes" id="UP000243478"/>
    </source>
</evidence>
<dbReference type="Proteomes" id="UP000243478">
    <property type="component" value="Unassembled WGS sequence"/>
</dbReference>
<dbReference type="RefSeq" id="WP_005414448.1">
    <property type="nucleotide sequence ID" value="NZ_BKBG02000001.1"/>
</dbReference>
<sequence>MATLRWYFDFVSPYSYLHWQKLKQLPQFAQIQTVPIAFGAVLHHLGNLGPAEIPAKRRFMYRQLQWTAQAEGTPMRFPPGHPFNPLSALRLCLAAGASAQAVDVLFDWIWRDGHAGDSAEALREPGAQLGIEDVASAIAAPAVKEQLRRNTEAAIGAGVFGVPTLAIDQELFWGNDAHPLMAAVLADPALLQQPEWQRLDSLPVAVQRDR</sequence>